<keyword evidence="2" id="KW-1185">Reference proteome</keyword>
<evidence type="ECO:0008006" key="3">
    <source>
        <dbReference type="Google" id="ProtNLM"/>
    </source>
</evidence>
<dbReference type="EMBL" id="BMRE01000054">
    <property type="protein sequence ID" value="GGU74017.1"/>
    <property type="molecule type" value="Genomic_DNA"/>
</dbReference>
<accession>A0ABQ2VAX6</accession>
<dbReference type="Proteomes" id="UP000649573">
    <property type="component" value="Unassembled WGS sequence"/>
</dbReference>
<organism evidence="1 2">
    <name type="scientific">Lentzea flava</name>
    <dbReference type="NCBI Taxonomy" id="103732"/>
    <lineage>
        <taxon>Bacteria</taxon>
        <taxon>Bacillati</taxon>
        <taxon>Actinomycetota</taxon>
        <taxon>Actinomycetes</taxon>
        <taxon>Pseudonocardiales</taxon>
        <taxon>Pseudonocardiaceae</taxon>
        <taxon>Lentzea</taxon>
    </lineage>
</organism>
<evidence type="ECO:0000313" key="2">
    <source>
        <dbReference type="Proteomes" id="UP000649573"/>
    </source>
</evidence>
<proteinExistence type="predicted"/>
<dbReference type="InterPro" id="IPR029063">
    <property type="entry name" value="SAM-dependent_MTases_sf"/>
</dbReference>
<dbReference type="SUPFAM" id="SSF53335">
    <property type="entry name" value="S-adenosyl-L-methionine-dependent methyltransferases"/>
    <property type="match status" value="1"/>
</dbReference>
<dbReference type="CDD" id="cd02440">
    <property type="entry name" value="AdoMet_MTases"/>
    <property type="match status" value="1"/>
</dbReference>
<dbReference type="Gene3D" id="3.40.50.150">
    <property type="entry name" value="Vaccinia Virus protein VP39"/>
    <property type="match status" value="1"/>
</dbReference>
<dbReference type="Pfam" id="PF13489">
    <property type="entry name" value="Methyltransf_23"/>
    <property type="match status" value="1"/>
</dbReference>
<reference evidence="2" key="1">
    <citation type="journal article" date="2019" name="Int. J. Syst. Evol. Microbiol.">
        <title>The Global Catalogue of Microorganisms (GCM) 10K type strain sequencing project: providing services to taxonomists for standard genome sequencing and annotation.</title>
        <authorList>
            <consortium name="The Broad Institute Genomics Platform"/>
            <consortium name="The Broad Institute Genome Sequencing Center for Infectious Disease"/>
            <person name="Wu L."/>
            <person name="Ma J."/>
        </authorList>
    </citation>
    <scope>NUCLEOTIDE SEQUENCE [LARGE SCALE GENOMIC DNA]</scope>
    <source>
        <strain evidence="2">JCM 3296</strain>
    </source>
</reference>
<sequence>MFDPARVQVLESLDIELDWRCLDAGCGRGSIATWLAQKAYRGQTTACEVEIRLAGAPSSSLRTPECDIGAADFKPESFELIHARLLLQRPSNRDQVLDHMVSWLALGGWLVVSDGFDLAKGSVAHPEYAQVYTEVYRMLELKTATRSDRGGDAIPSHSSGAGLSAFDLRSTSL</sequence>
<evidence type="ECO:0000313" key="1">
    <source>
        <dbReference type="EMBL" id="GGU74017.1"/>
    </source>
</evidence>
<protein>
    <recommendedName>
        <fullName evidence="3">Methyltransferase domain-containing protein</fullName>
    </recommendedName>
</protein>
<gene>
    <name evidence="1" type="ORF">GCM10010178_76850</name>
</gene>
<comment type="caution">
    <text evidence="1">The sequence shown here is derived from an EMBL/GenBank/DDBJ whole genome shotgun (WGS) entry which is preliminary data.</text>
</comment>
<name>A0ABQ2VAX6_9PSEU</name>